<evidence type="ECO:0000256" key="1">
    <source>
        <dbReference type="SAM" id="SignalP"/>
    </source>
</evidence>
<dbReference type="EnsemblPlants" id="evm.model.10.1153">
    <property type="protein sequence ID" value="cds.evm.model.10.1153"/>
    <property type="gene ID" value="evm.TU.10.1153"/>
</dbReference>
<accession>A0A803QIN2</accession>
<reference evidence="2" key="1">
    <citation type="submission" date="2021-03" db="UniProtKB">
        <authorList>
            <consortium name="EnsemblPlants"/>
        </authorList>
    </citation>
    <scope>IDENTIFICATION</scope>
</reference>
<feature type="chain" id="PRO_5031420237" description="Reverse transcriptase" evidence="1">
    <location>
        <begin position="29"/>
        <end position="100"/>
    </location>
</feature>
<keyword evidence="3" id="KW-1185">Reference proteome</keyword>
<organism evidence="2 3">
    <name type="scientific">Cannabis sativa</name>
    <name type="common">Hemp</name>
    <name type="synonym">Marijuana</name>
    <dbReference type="NCBI Taxonomy" id="3483"/>
    <lineage>
        <taxon>Eukaryota</taxon>
        <taxon>Viridiplantae</taxon>
        <taxon>Streptophyta</taxon>
        <taxon>Embryophyta</taxon>
        <taxon>Tracheophyta</taxon>
        <taxon>Spermatophyta</taxon>
        <taxon>Magnoliopsida</taxon>
        <taxon>eudicotyledons</taxon>
        <taxon>Gunneridae</taxon>
        <taxon>Pentapetalae</taxon>
        <taxon>rosids</taxon>
        <taxon>fabids</taxon>
        <taxon>Rosales</taxon>
        <taxon>Cannabaceae</taxon>
        <taxon>Cannabis</taxon>
    </lineage>
</organism>
<proteinExistence type="predicted"/>
<dbReference type="Proteomes" id="UP000596661">
    <property type="component" value="Unassembled WGS sequence"/>
</dbReference>
<name>A0A803QIN2_CANSA</name>
<protein>
    <recommendedName>
        <fullName evidence="4">Reverse transcriptase</fullName>
    </recommendedName>
</protein>
<feature type="signal peptide" evidence="1">
    <location>
        <begin position="1"/>
        <end position="28"/>
    </location>
</feature>
<evidence type="ECO:0000313" key="3">
    <source>
        <dbReference type="Proteomes" id="UP000596661"/>
    </source>
</evidence>
<dbReference type="AlphaFoldDB" id="A0A803QIN2"/>
<dbReference type="Gramene" id="evm.model.10.1153">
    <property type="protein sequence ID" value="cds.evm.model.10.1153"/>
    <property type="gene ID" value="evm.TU.10.1153"/>
</dbReference>
<evidence type="ECO:0008006" key="4">
    <source>
        <dbReference type="Google" id="ProtNLM"/>
    </source>
</evidence>
<sequence length="100" mass="11227">MVLILGFFILRKLVSLLLILGDLFHCDGCDPEAVNHILDCLGPPLEDSEIDLLLQPFTFDEVQNAVFQLSGDKAPGLDGLNAYFYQRNWTLLALILFMQS</sequence>
<dbReference type="EMBL" id="UZAU01000818">
    <property type="status" value="NOT_ANNOTATED_CDS"/>
    <property type="molecule type" value="Genomic_DNA"/>
</dbReference>
<evidence type="ECO:0000313" key="2">
    <source>
        <dbReference type="EnsemblPlants" id="cds.evm.model.10.1153"/>
    </source>
</evidence>
<keyword evidence="1" id="KW-0732">Signal</keyword>